<dbReference type="Proteomes" id="UP001232750">
    <property type="component" value="Unassembled WGS sequence"/>
</dbReference>
<reference evidence="6 7" key="1">
    <citation type="submission" date="2023-05" db="EMBL/GenBank/DDBJ databases">
        <title>Gordonibacter KGMB12511T sp. nov., isolated from faeces of healthy Korean.</title>
        <authorList>
            <person name="Kim H.S."/>
            <person name="Kim J.-S."/>
            <person name="Suh M.K."/>
            <person name="Eom M.K."/>
            <person name="Do H.E."/>
            <person name="Lee J.-S."/>
        </authorList>
    </citation>
    <scope>NUCLEOTIDE SEQUENCE [LARGE SCALE GENOMIC DNA]</scope>
    <source>
        <strain evidence="6 7">KGMB12511</strain>
    </source>
</reference>
<feature type="transmembrane region" description="Helical" evidence="4">
    <location>
        <begin position="271"/>
        <end position="289"/>
    </location>
</feature>
<sequence length="377" mass="42799">MDDGSTDDTAQIVIEAFDLHPIDRPIRRQVPCASERGVWIGKVGHVPITLISKENGGKADALNMGINVAQYPYFICIDADSVLQYDSLREIVAPVIEHENVVAVGGLVRLSNGIKIKDGRLTHYSLPKKIIPAMQVLEYDRSFLSARILFDQFNGNLIISGAFGLFRKDFVVACGGYDLDTVGEDMELVTKLHVFCRTNDIDYLIKYAPDAICWSQAPETLRDLVKQRRRWHTGLFESMTKHWRIFANLRFGLVSFFSYTYFLIYELLSPMIELFGLATVALAFAFNFINVPFMIMFFGIYAVFGAVMSLTAFFSRVQTRDLKLSAGDVVRALLLSIFEVTILRFILATTRMMALVGYRKKERHWGTIERKKIDAEN</sequence>
<accession>A0ABT7DRT9</accession>
<dbReference type="RefSeq" id="WP_283832650.1">
    <property type="nucleotide sequence ID" value="NZ_JASJEU010000022.1"/>
</dbReference>
<evidence type="ECO:0000256" key="1">
    <source>
        <dbReference type="ARBA" id="ARBA00006739"/>
    </source>
</evidence>
<evidence type="ECO:0000313" key="7">
    <source>
        <dbReference type="Proteomes" id="UP001232750"/>
    </source>
</evidence>
<keyword evidence="4" id="KW-0812">Transmembrane</keyword>
<organism evidence="6 7">
    <name type="scientific">Gordonibacter faecis</name>
    <dbReference type="NCBI Taxonomy" id="3047475"/>
    <lineage>
        <taxon>Bacteria</taxon>
        <taxon>Bacillati</taxon>
        <taxon>Actinomycetota</taxon>
        <taxon>Coriobacteriia</taxon>
        <taxon>Eggerthellales</taxon>
        <taxon>Eggerthellaceae</taxon>
        <taxon>Gordonibacter</taxon>
    </lineage>
</organism>
<gene>
    <name evidence="6" type="ORF">QNJ86_10865</name>
</gene>
<feature type="transmembrane region" description="Helical" evidence="4">
    <location>
        <begin position="296"/>
        <end position="317"/>
    </location>
</feature>
<dbReference type="GO" id="GO:0016757">
    <property type="term" value="F:glycosyltransferase activity"/>
    <property type="evidence" value="ECO:0007669"/>
    <property type="project" value="UniProtKB-KW"/>
</dbReference>
<dbReference type="EMBL" id="JASJEU010000022">
    <property type="protein sequence ID" value="MDJ1651303.1"/>
    <property type="molecule type" value="Genomic_DNA"/>
</dbReference>
<feature type="domain" description="Glycosyltransferase 2-like" evidence="5">
    <location>
        <begin position="73"/>
        <end position="287"/>
    </location>
</feature>
<dbReference type="CDD" id="cd06423">
    <property type="entry name" value="CESA_like"/>
    <property type="match status" value="1"/>
</dbReference>
<feature type="transmembrane region" description="Helical" evidence="4">
    <location>
        <begin position="245"/>
        <end position="265"/>
    </location>
</feature>
<comment type="caution">
    <text evidence="6">The sequence shown here is derived from an EMBL/GenBank/DDBJ whole genome shotgun (WGS) entry which is preliminary data.</text>
</comment>
<keyword evidence="7" id="KW-1185">Reference proteome</keyword>
<dbReference type="Gene3D" id="3.90.550.10">
    <property type="entry name" value="Spore Coat Polysaccharide Biosynthesis Protein SpsA, Chain A"/>
    <property type="match status" value="1"/>
</dbReference>
<protein>
    <submittedName>
        <fullName evidence="6">Glycosyltransferase</fullName>
        <ecNumber evidence="6">2.4.-.-</ecNumber>
    </submittedName>
</protein>
<evidence type="ECO:0000313" key="6">
    <source>
        <dbReference type="EMBL" id="MDJ1651303.1"/>
    </source>
</evidence>
<keyword evidence="2 6" id="KW-0328">Glycosyltransferase</keyword>
<dbReference type="PANTHER" id="PTHR43630">
    <property type="entry name" value="POLY-BETA-1,6-N-ACETYL-D-GLUCOSAMINE SYNTHASE"/>
    <property type="match status" value="1"/>
</dbReference>
<dbReference type="InterPro" id="IPR029044">
    <property type="entry name" value="Nucleotide-diphossugar_trans"/>
</dbReference>
<keyword evidence="4" id="KW-1133">Transmembrane helix</keyword>
<feature type="transmembrane region" description="Helical" evidence="4">
    <location>
        <begin position="329"/>
        <end position="354"/>
    </location>
</feature>
<evidence type="ECO:0000256" key="3">
    <source>
        <dbReference type="ARBA" id="ARBA00022679"/>
    </source>
</evidence>
<proteinExistence type="inferred from homology"/>
<comment type="similarity">
    <text evidence="1">Belongs to the glycosyltransferase 2 family.</text>
</comment>
<keyword evidence="4" id="KW-0472">Membrane</keyword>
<dbReference type="PANTHER" id="PTHR43630:SF1">
    <property type="entry name" value="POLY-BETA-1,6-N-ACETYL-D-GLUCOSAMINE SYNTHASE"/>
    <property type="match status" value="1"/>
</dbReference>
<dbReference type="InterPro" id="IPR001173">
    <property type="entry name" value="Glyco_trans_2-like"/>
</dbReference>
<evidence type="ECO:0000259" key="5">
    <source>
        <dbReference type="Pfam" id="PF13632"/>
    </source>
</evidence>
<name>A0ABT7DRT9_9ACTN</name>
<keyword evidence="3 6" id="KW-0808">Transferase</keyword>
<dbReference type="Pfam" id="PF13632">
    <property type="entry name" value="Glyco_trans_2_3"/>
    <property type="match status" value="1"/>
</dbReference>
<dbReference type="EC" id="2.4.-.-" evidence="6"/>
<evidence type="ECO:0000256" key="4">
    <source>
        <dbReference type="SAM" id="Phobius"/>
    </source>
</evidence>
<evidence type="ECO:0000256" key="2">
    <source>
        <dbReference type="ARBA" id="ARBA00022676"/>
    </source>
</evidence>
<dbReference type="SUPFAM" id="SSF53448">
    <property type="entry name" value="Nucleotide-diphospho-sugar transferases"/>
    <property type="match status" value="1"/>
</dbReference>